<evidence type="ECO:0000313" key="1">
    <source>
        <dbReference type="EMBL" id="KAH3664424.1"/>
    </source>
</evidence>
<proteinExistence type="predicted"/>
<keyword evidence="2" id="KW-1185">Reference proteome</keyword>
<dbReference type="Proteomes" id="UP000769528">
    <property type="component" value="Unassembled WGS sequence"/>
</dbReference>
<protein>
    <submittedName>
        <fullName evidence="1">Uncharacterized protein</fullName>
    </submittedName>
</protein>
<name>A0A9P8P493_9ASCO</name>
<gene>
    <name evidence="1" type="ORF">WICMUC_005809</name>
</gene>
<sequence>MDLRSFFNAMVSSASARLSIKENSGSSSTLWKNSAFKVENSMGDGGLVLEGEFDLNSDVKEILSLMDLLYPMEDLLLLALVVFGFRKLVSTCKCLLV</sequence>
<organism evidence="1 2">
    <name type="scientific">Wickerhamomyces mucosus</name>
    <dbReference type="NCBI Taxonomy" id="1378264"/>
    <lineage>
        <taxon>Eukaryota</taxon>
        <taxon>Fungi</taxon>
        <taxon>Dikarya</taxon>
        <taxon>Ascomycota</taxon>
        <taxon>Saccharomycotina</taxon>
        <taxon>Saccharomycetes</taxon>
        <taxon>Phaffomycetales</taxon>
        <taxon>Wickerhamomycetaceae</taxon>
        <taxon>Wickerhamomyces</taxon>
    </lineage>
</organism>
<evidence type="ECO:0000313" key="2">
    <source>
        <dbReference type="Proteomes" id="UP000769528"/>
    </source>
</evidence>
<accession>A0A9P8P493</accession>
<dbReference type="AlphaFoldDB" id="A0A9P8P493"/>
<dbReference type="EMBL" id="JAEUBF010001473">
    <property type="protein sequence ID" value="KAH3664424.1"/>
    <property type="molecule type" value="Genomic_DNA"/>
</dbReference>
<comment type="caution">
    <text evidence="1">The sequence shown here is derived from an EMBL/GenBank/DDBJ whole genome shotgun (WGS) entry which is preliminary data.</text>
</comment>
<reference evidence="1" key="1">
    <citation type="journal article" date="2021" name="Open Biol.">
        <title>Shared evolutionary footprints suggest mitochondrial oxidative damage underlies multiple complex I losses in fungi.</title>
        <authorList>
            <person name="Schikora-Tamarit M.A."/>
            <person name="Marcet-Houben M."/>
            <person name="Nosek J."/>
            <person name="Gabaldon T."/>
        </authorList>
    </citation>
    <scope>NUCLEOTIDE SEQUENCE</scope>
    <source>
        <strain evidence="1">CBS6341</strain>
    </source>
</reference>
<reference evidence="1" key="2">
    <citation type="submission" date="2021-01" db="EMBL/GenBank/DDBJ databases">
        <authorList>
            <person name="Schikora-Tamarit M.A."/>
        </authorList>
    </citation>
    <scope>NUCLEOTIDE SEQUENCE</scope>
    <source>
        <strain evidence="1">CBS6341</strain>
    </source>
</reference>